<sequence>MSSTPPPFVMCTYSGVGSGIGQTDLSMVAILDAGDIAADNESSSSSGKNGCLGTTAGWRWARPEF</sequence>
<keyword evidence="2" id="KW-1185">Reference proteome</keyword>
<reference evidence="1 2" key="1">
    <citation type="submission" date="2019-11" db="EMBL/GenBank/DDBJ databases">
        <title>Whole genome sequence of Oryza granulata.</title>
        <authorList>
            <person name="Li W."/>
        </authorList>
    </citation>
    <scope>NUCLEOTIDE SEQUENCE [LARGE SCALE GENOMIC DNA]</scope>
    <source>
        <strain evidence="2">cv. Menghai</strain>
        <tissue evidence="1">Leaf</tissue>
    </source>
</reference>
<gene>
    <name evidence="1" type="ORF">E2562_019039</name>
</gene>
<dbReference type="Proteomes" id="UP000479710">
    <property type="component" value="Unassembled WGS sequence"/>
</dbReference>
<comment type="caution">
    <text evidence="1">The sequence shown here is derived from an EMBL/GenBank/DDBJ whole genome shotgun (WGS) entry which is preliminary data.</text>
</comment>
<protein>
    <submittedName>
        <fullName evidence="1">Uncharacterized protein</fullName>
    </submittedName>
</protein>
<evidence type="ECO:0000313" key="1">
    <source>
        <dbReference type="EMBL" id="KAF0925971.1"/>
    </source>
</evidence>
<proteinExistence type="predicted"/>
<accession>A0A6G1EMW6</accession>
<evidence type="ECO:0000313" key="2">
    <source>
        <dbReference type="Proteomes" id="UP000479710"/>
    </source>
</evidence>
<name>A0A6G1EMW6_9ORYZ</name>
<dbReference type="AlphaFoldDB" id="A0A6G1EMW6"/>
<dbReference type="EMBL" id="SPHZ02000003">
    <property type="protein sequence ID" value="KAF0925971.1"/>
    <property type="molecule type" value="Genomic_DNA"/>
</dbReference>
<organism evidence="1 2">
    <name type="scientific">Oryza meyeriana var. granulata</name>
    <dbReference type="NCBI Taxonomy" id="110450"/>
    <lineage>
        <taxon>Eukaryota</taxon>
        <taxon>Viridiplantae</taxon>
        <taxon>Streptophyta</taxon>
        <taxon>Embryophyta</taxon>
        <taxon>Tracheophyta</taxon>
        <taxon>Spermatophyta</taxon>
        <taxon>Magnoliopsida</taxon>
        <taxon>Liliopsida</taxon>
        <taxon>Poales</taxon>
        <taxon>Poaceae</taxon>
        <taxon>BOP clade</taxon>
        <taxon>Oryzoideae</taxon>
        <taxon>Oryzeae</taxon>
        <taxon>Oryzinae</taxon>
        <taxon>Oryza</taxon>
        <taxon>Oryza meyeriana</taxon>
    </lineage>
</organism>